<dbReference type="Gene3D" id="3.40.50.300">
    <property type="entry name" value="P-loop containing nucleotide triphosphate hydrolases"/>
    <property type="match status" value="1"/>
</dbReference>
<proteinExistence type="predicted"/>
<comment type="caution">
    <text evidence="2">The sequence shown here is derived from an EMBL/GenBank/DDBJ whole genome shotgun (WGS) entry which is preliminary data.</text>
</comment>
<dbReference type="GO" id="GO:0015421">
    <property type="term" value="F:ABC-type oligopeptide transporter activity"/>
    <property type="evidence" value="ECO:0007669"/>
    <property type="project" value="TreeGrafter"/>
</dbReference>
<dbReference type="GO" id="GO:0016887">
    <property type="term" value="F:ATP hydrolysis activity"/>
    <property type="evidence" value="ECO:0007669"/>
    <property type="project" value="InterPro"/>
</dbReference>
<dbReference type="PANTHER" id="PTHR43394:SF1">
    <property type="entry name" value="ATP-BINDING CASSETTE SUB-FAMILY B MEMBER 10, MITOCHONDRIAL"/>
    <property type="match status" value="1"/>
</dbReference>
<dbReference type="AlphaFoldDB" id="X1U639"/>
<dbReference type="InterPro" id="IPR017871">
    <property type="entry name" value="ABC_transporter-like_CS"/>
</dbReference>
<accession>X1U639</accession>
<dbReference type="EMBL" id="BARW01021075">
    <property type="protein sequence ID" value="GAI99086.1"/>
    <property type="molecule type" value="Genomic_DNA"/>
</dbReference>
<dbReference type="SUPFAM" id="SSF52540">
    <property type="entry name" value="P-loop containing nucleoside triphosphate hydrolases"/>
    <property type="match status" value="1"/>
</dbReference>
<dbReference type="PROSITE" id="PS50893">
    <property type="entry name" value="ABC_TRANSPORTER_2"/>
    <property type="match status" value="1"/>
</dbReference>
<reference evidence="2" key="1">
    <citation type="journal article" date="2014" name="Front. Microbiol.">
        <title>High frequency of phylogenetically diverse reductive dehalogenase-homologous genes in deep subseafloor sedimentary metagenomes.</title>
        <authorList>
            <person name="Kawai M."/>
            <person name="Futagami T."/>
            <person name="Toyoda A."/>
            <person name="Takaki Y."/>
            <person name="Nishi S."/>
            <person name="Hori S."/>
            <person name="Arai W."/>
            <person name="Tsubouchi T."/>
            <person name="Morono Y."/>
            <person name="Uchiyama I."/>
            <person name="Ito T."/>
            <person name="Fujiyama A."/>
            <person name="Inagaki F."/>
            <person name="Takami H."/>
        </authorList>
    </citation>
    <scope>NUCLEOTIDE SEQUENCE</scope>
    <source>
        <strain evidence="2">Expedition CK06-06</strain>
    </source>
</reference>
<feature type="non-terminal residue" evidence="2">
    <location>
        <position position="1"/>
    </location>
</feature>
<dbReference type="GO" id="GO:0005524">
    <property type="term" value="F:ATP binding"/>
    <property type="evidence" value="ECO:0007669"/>
    <property type="project" value="InterPro"/>
</dbReference>
<evidence type="ECO:0000259" key="1">
    <source>
        <dbReference type="PROSITE" id="PS50893"/>
    </source>
</evidence>
<dbReference type="InterPro" id="IPR003439">
    <property type="entry name" value="ABC_transporter-like_ATP-bd"/>
</dbReference>
<sequence>AGQILIDGKDIYDATLFSLRSQIGMVTQNVVTFNDTVAANIAYGKPGATREEIIAASKRAFAHEFISPLPDGYETIIGEQGSGLSGGQLQRIVIARAILKNPSILIFDEATSQIDADSEAKIHKAIEEIMQDRTTFIIAHRFSTVITADVIVVMDDGRIIAQGQHDELMQTCPLYQSLYETQLVKKT</sequence>
<dbReference type="PANTHER" id="PTHR43394">
    <property type="entry name" value="ATP-DEPENDENT PERMEASE MDL1, MITOCHONDRIAL"/>
    <property type="match status" value="1"/>
</dbReference>
<organism evidence="2">
    <name type="scientific">marine sediment metagenome</name>
    <dbReference type="NCBI Taxonomy" id="412755"/>
    <lineage>
        <taxon>unclassified sequences</taxon>
        <taxon>metagenomes</taxon>
        <taxon>ecological metagenomes</taxon>
    </lineage>
</organism>
<dbReference type="Pfam" id="PF00005">
    <property type="entry name" value="ABC_tran"/>
    <property type="match status" value="1"/>
</dbReference>
<evidence type="ECO:0000313" key="2">
    <source>
        <dbReference type="EMBL" id="GAI99086.1"/>
    </source>
</evidence>
<dbReference type="InterPro" id="IPR039421">
    <property type="entry name" value="Type_1_exporter"/>
</dbReference>
<feature type="domain" description="ABC transporter" evidence="1">
    <location>
        <begin position="6"/>
        <end position="181"/>
    </location>
</feature>
<dbReference type="InterPro" id="IPR027417">
    <property type="entry name" value="P-loop_NTPase"/>
</dbReference>
<name>X1U639_9ZZZZ</name>
<protein>
    <recommendedName>
        <fullName evidence="1">ABC transporter domain-containing protein</fullName>
    </recommendedName>
</protein>
<dbReference type="PROSITE" id="PS00211">
    <property type="entry name" value="ABC_TRANSPORTER_1"/>
    <property type="match status" value="1"/>
</dbReference>
<gene>
    <name evidence="2" type="ORF">S12H4_35475</name>
</gene>